<evidence type="ECO:0000256" key="2">
    <source>
        <dbReference type="ARBA" id="ARBA00022475"/>
    </source>
</evidence>
<dbReference type="AlphaFoldDB" id="A0A1J0W3A7"/>
<evidence type="ECO:0000256" key="4">
    <source>
        <dbReference type="ARBA" id="ARBA00022989"/>
    </source>
</evidence>
<reference evidence="7" key="1">
    <citation type="submission" date="2016-11" db="EMBL/GenBank/DDBJ databases">
        <authorList>
            <person name="Jaros S."/>
            <person name="Januszkiewicz K."/>
            <person name="Wedrychowicz H."/>
        </authorList>
    </citation>
    <scope>NUCLEOTIDE SEQUENCE [LARGE SCALE GENOMIC DNA]</scope>
    <source>
        <strain evidence="7">Y48</strain>
    </source>
</reference>
<feature type="transmembrane region" description="Helical" evidence="6">
    <location>
        <begin position="125"/>
        <end position="145"/>
    </location>
</feature>
<organism evidence="7 8">
    <name type="scientific">Nocardia mangyaensis</name>
    <dbReference type="NCBI Taxonomy" id="2213200"/>
    <lineage>
        <taxon>Bacteria</taxon>
        <taxon>Bacillati</taxon>
        <taxon>Actinomycetota</taxon>
        <taxon>Actinomycetes</taxon>
        <taxon>Mycobacteriales</taxon>
        <taxon>Nocardiaceae</taxon>
        <taxon>Nocardia</taxon>
    </lineage>
</organism>
<evidence type="ECO:0000313" key="7">
    <source>
        <dbReference type="EMBL" id="APE38784.1"/>
    </source>
</evidence>
<dbReference type="KEGG" id="nsl:BOX37_27510"/>
<proteinExistence type="predicted"/>
<dbReference type="Proteomes" id="UP000183810">
    <property type="component" value="Chromosome"/>
</dbReference>
<keyword evidence="8" id="KW-1185">Reference proteome</keyword>
<accession>A0A1J0W3A7</accession>
<keyword evidence="4 6" id="KW-1133">Transmembrane helix</keyword>
<name>A0A1J0W3A7_9NOCA</name>
<evidence type="ECO:0000256" key="5">
    <source>
        <dbReference type="ARBA" id="ARBA00023136"/>
    </source>
</evidence>
<feature type="transmembrane region" description="Helical" evidence="6">
    <location>
        <begin position="202"/>
        <end position="223"/>
    </location>
</feature>
<keyword evidence="5 6" id="KW-0472">Membrane</keyword>
<keyword evidence="2" id="KW-1003">Cell membrane</keyword>
<sequence>MGRYSRRFDRGWSRWRLAGFVSGLVLVIVALSGPVSAFAHADARGHMLQHLLIGMYAPLALVMSAPVTLLLGALTPRAGRRVGAVLHTRALRLLGHPITAAILNVGGLNVLYLTPLYAASMQRGWLHVLIAVHMLAAGYLFTWSIAGPDPAPHRPGLTLRVVTVLAAITAHAFLGKLLYAEAGRLPPGTHYPPAQMEQAAQWMYYGGEIAELVLVIALFMWWYRHPRTTAAAAEPRRPVQATAVPLPGMR</sequence>
<evidence type="ECO:0000256" key="6">
    <source>
        <dbReference type="SAM" id="Phobius"/>
    </source>
</evidence>
<comment type="subcellular location">
    <subcellularLocation>
        <location evidence="1">Cell membrane</location>
        <topology evidence="1">Multi-pass membrane protein</topology>
    </subcellularLocation>
</comment>
<feature type="transmembrane region" description="Helical" evidence="6">
    <location>
        <begin position="157"/>
        <end position="179"/>
    </location>
</feature>
<dbReference type="InterPro" id="IPR019108">
    <property type="entry name" value="Caa3_assmbl_CtaG-rel"/>
</dbReference>
<feature type="transmembrane region" description="Helical" evidence="6">
    <location>
        <begin position="93"/>
        <end position="113"/>
    </location>
</feature>
<dbReference type="GO" id="GO:0005886">
    <property type="term" value="C:plasma membrane"/>
    <property type="evidence" value="ECO:0007669"/>
    <property type="project" value="UniProtKB-SubCell"/>
</dbReference>
<dbReference type="Pfam" id="PF09678">
    <property type="entry name" value="Caa3_CtaG"/>
    <property type="match status" value="1"/>
</dbReference>
<evidence type="ECO:0000256" key="3">
    <source>
        <dbReference type="ARBA" id="ARBA00022692"/>
    </source>
</evidence>
<protein>
    <recommendedName>
        <fullName evidence="9">Cytochrome c oxidase assembly protein</fullName>
    </recommendedName>
</protein>
<evidence type="ECO:0000313" key="8">
    <source>
        <dbReference type="Proteomes" id="UP000183810"/>
    </source>
</evidence>
<gene>
    <name evidence="7" type="ORF">BOX37_27510</name>
</gene>
<feature type="transmembrane region" description="Helical" evidence="6">
    <location>
        <begin position="53"/>
        <end position="72"/>
    </location>
</feature>
<dbReference type="EMBL" id="CP018082">
    <property type="protein sequence ID" value="APE38784.1"/>
    <property type="molecule type" value="Genomic_DNA"/>
</dbReference>
<keyword evidence="3 6" id="KW-0812">Transmembrane</keyword>
<evidence type="ECO:0000256" key="1">
    <source>
        <dbReference type="ARBA" id="ARBA00004651"/>
    </source>
</evidence>
<evidence type="ECO:0008006" key="9">
    <source>
        <dbReference type="Google" id="ProtNLM"/>
    </source>
</evidence>